<dbReference type="Proteomes" id="UP000029067">
    <property type="component" value="Unassembled WGS sequence"/>
</dbReference>
<keyword evidence="1" id="KW-0812">Transmembrane</keyword>
<proteinExistence type="predicted"/>
<dbReference type="AlphaFoldDB" id="A0A087AW48"/>
<feature type="transmembrane region" description="Helical" evidence="1">
    <location>
        <begin position="20"/>
        <end position="42"/>
    </location>
</feature>
<accession>A0A087AW48</accession>
<protein>
    <submittedName>
        <fullName evidence="2">Uncharacterized protein</fullName>
    </submittedName>
</protein>
<organism evidence="2 3">
    <name type="scientific">Bifidobacterium cuniculi</name>
    <dbReference type="NCBI Taxonomy" id="1688"/>
    <lineage>
        <taxon>Bacteria</taxon>
        <taxon>Bacillati</taxon>
        <taxon>Actinomycetota</taxon>
        <taxon>Actinomycetes</taxon>
        <taxon>Bifidobacteriales</taxon>
        <taxon>Bifidobacteriaceae</taxon>
        <taxon>Bifidobacterium</taxon>
    </lineage>
</organism>
<sequence>MSLLDLLTHAWRMFWANILNPGSLMLFALVLIIALLAGFAMARTMSAMRAALRAISAVMVFILIYGLLGALGISLHGLAPLGNWLLDLVQAPFIIPE</sequence>
<comment type="caution">
    <text evidence="2">The sequence shown here is derived from an EMBL/GenBank/DDBJ whole genome shotgun (WGS) entry which is preliminary data.</text>
</comment>
<keyword evidence="3" id="KW-1185">Reference proteome</keyword>
<gene>
    <name evidence="2" type="ORF">BCUN_0831</name>
</gene>
<keyword evidence="1" id="KW-1133">Transmembrane helix</keyword>
<dbReference type="EMBL" id="JGYV01000010">
    <property type="protein sequence ID" value="KFI62998.1"/>
    <property type="molecule type" value="Genomic_DNA"/>
</dbReference>
<evidence type="ECO:0000256" key="1">
    <source>
        <dbReference type="SAM" id="Phobius"/>
    </source>
</evidence>
<dbReference type="RefSeq" id="WP_033515661.1">
    <property type="nucleotide sequence ID" value="NZ_JGYV01000010.1"/>
</dbReference>
<feature type="transmembrane region" description="Helical" evidence="1">
    <location>
        <begin position="54"/>
        <end position="79"/>
    </location>
</feature>
<evidence type="ECO:0000313" key="3">
    <source>
        <dbReference type="Proteomes" id="UP000029067"/>
    </source>
</evidence>
<name>A0A087AW48_9BIFI</name>
<evidence type="ECO:0000313" key="2">
    <source>
        <dbReference type="EMBL" id="KFI62998.1"/>
    </source>
</evidence>
<reference evidence="2 3" key="1">
    <citation type="submission" date="2014-03" db="EMBL/GenBank/DDBJ databases">
        <title>Genomics of Bifidobacteria.</title>
        <authorList>
            <person name="Ventura M."/>
            <person name="Milani C."/>
            <person name="Lugli G.A."/>
        </authorList>
    </citation>
    <scope>NUCLEOTIDE SEQUENCE [LARGE SCALE GENOMIC DNA]</scope>
    <source>
        <strain evidence="2 3">LMG 10738</strain>
    </source>
</reference>
<keyword evidence="1" id="KW-0472">Membrane</keyword>